<dbReference type="OrthoDB" id="9806844at2"/>
<accession>A0A2Z6DYU4</accession>
<name>A0A2Z6DYU4_HYDTE</name>
<dbReference type="Proteomes" id="UP000262004">
    <property type="component" value="Chromosome"/>
</dbReference>
<organism evidence="2 3">
    <name type="scientific">Hydrogenophilus thermoluteolus</name>
    <name type="common">Pseudomonas hydrogenothermophila</name>
    <dbReference type="NCBI Taxonomy" id="297"/>
    <lineage>
        <taxon>Bacteria</taxon>
        <taxon>Pseudomonadati</taxon>
        <taxon>Pseudomonadota</taxon>
        <taxon>Hydrogenophilia</taxon>
        <taxon>Hydrogenophilales</taxon>
        <taxon>Hydrogenophilaceae</taxon>
        <taxon>Hydrogenophilus</taxon>
    </lineage>
</organism>
<dbReference type="EMBL" id="AP018558">
    <property type="protein sequence ID" value="BBD77716.1"/>
    <property type="molecule type" value="Genomic_DNA"/>
</dbReference>
<dbReference type="KEGG" id="htl:HPTL_1454"/>
<dbReference type="InterPro" id="IPR019401">
    <property type="entry name" value="Znf_CHCC"/>
</dbReference>
<gene>
    <name evidence="2" type="ORF">HPTL_1454</name>
</gene>
<evidence type="ECO:0000259" key="1">
    <source>
        <dbReference type="Pfam" id="PF10276"/>
    </source>
</evidence>
<evidence type="ECO:0000313" key="2">
    <source>
        <dbReference type="EMBL" id="BBD77716.1"/>
    </source>
</evidence>
<protein>
    <recommendedName>
        <fullName evidence="1">Zinc finger CHCC-type domain-containing protein</fullName>
    </recommendedName>
</protein>
<dbReference type="Pfam" id="PF10276">
    <property type="entry name" value="zf-CHCC"/>
    <property type="match status" value="1"/>
</dbReference>
<proteinExistence type="predicted"/>
<dbReference type="RefSeq" id="WP_119335431.1">
    <property type="nucleotide sequence ID" value="NZ_AP018558.1"/>
</dbReference>
<dbReference type="Gene3D" id="2.60.260.40">
    <property type="entry name" value="q5lls5 like domains"/>
    <property type="match status" value="1"/>
</dbReference>
<feature type="domain" description="Zinc finger CHCC-type" evidence="1">
    <location>
        <begin position="33"/>
        <end position="59"/>
    </location>
</feature>
<keyword evidence="3" id="KW-1185">Reference proteome</keyword>
<dbReference type="AlphaFoldDB" id="A0A2Z6DYU4"/>
<sequence>MSENPLDSVRKERQITVTAADLPLCCPLPDEPVALLHPRVYLDPVKSGKAVCPYCSREFLFTGEPPKGHH</sequence>
<reference evidence="2 3" key="1">
    <citation type="submission" date="2018-04" db="EMBL/GenBank/DDBJ databases">
        <title>Complete genome sequence of Hydrogenophilus thermoluteolus TH-1.</title>
        <authorList>
            <person name="Arai H."/>
        </authorList>
    </citation>
    <scope>NUCLEOTIDE SEQUENCE [LARGE SCALE GENOMIC DNA]</scope>
    <source>
        <strain evidence="2 3">TH-1</strain>
    </source>
</reference>
<evidence type="ECO:0000313" key="3">
    <source>
        <dbReference type="Proteomes" id="UP000262004"/>
    </source>
</evidence>